<evidence type="ECO:0000313" key="2">
    <source>
        <dbReference type="Proteomes" id="UP001165090"/>
    </source>
</evidence>
<dbReference type="EMBL" id="BSDZ01000027">
    <property type="protein sequence ID" value="GLI66039.1"/>
    <property type="molecule type" value="Genomic_DNA"/>
</dbReference>
<sequence>MAVMKSSRGRSSEVGCVRFAMLACLLLTCNGASLRVLMRSKFKGHHIDIPTESPIGSPAINILYAEGNLCTKRRSTCGTGSRVEVLVNTEDDQQVWAPLCAANKLKDETLQDTLAHIACNQNQGWPDADTSEEIGLMSVTGVAELPYIIPEAPEEGDFLWVFNPSNFTHWASITGWSKTHHRLVRAVQELPLKVSTKPCKSGLLFSVKCYEQHI</sequence>
<reference evidence="1 2" key="1">
    <citation type="journal article" date="2023" name="IScience">
        <title>Expanded male sex-determining region conserved during the evolution of homothallism in the green alga Volvox.</title>
        <authorList>
            <person name="Yamamoto K."/>
            <person name="Matsuzaki R."/>
            <person name="Mahakham W."/>
            <person name="Heman W."/>
            <person name="Sekimoto H."/>
            <person name="Kawachi M."/>
            <person name="Minakuchi Y."/>
            <person name="Toyoda A."/>
            <person name="Nozaki H."/>
        </authorList>
    </citation>
    <scope>NUCLEOTIDE SEQUENCE [LARGE SCALE GENOMIC DNA]</scope>
    <source>
        <strain evidence="1 2">NIES-4468</strain>
    </source>
</reference>
<keyword evidence="2" id="KW-1185">Reference proteome</keyword>
<accession>A0ABQ5S8Q5</accession>
<comment type="caution">
    <text evidence="1">The sequence shown here is derived from an EMBL/GenBank/DDBJ whole genome shotgun (WGS) entry which is preliminary data.</text>
</comment>
<protein>
    <submittedName>
        <fullName evidence="1">Uncharacterized protein</fullName>
    </submittedName>
</protein>
<name>A0ABQ5S8Q5_9CHLO</name>
<gene>
    <name evidence="1" type="ORF">VaNZ11_009748</name>
</gene>
<dbReference type="Proteomes" id="UP001165090">
    <property type="component" value="Unassembled WGS sequence"/>
</dbReference>
<evidence type="ECO:0000313" key="1">
    <source>
        <dbReference type="EMBL" id="GLI66039.1"/>
    </source>
</evidence>
<proteinExistence type="predicted"/>
<organism evidence="1 2">
    <name type="scientific">Volvox africanus</name>
    <dbReference type="NCBI Taxonomy" id="51714"/>
    <lineage>
        <taxon>Eukaryota</taxon>
        <taxon>Viridiplantae</taxon>
        <taxon>Chlorophyta</taxon>
        <taxon>core chlorophytes</taxon>
        <taxon>Chlorophyceae</taxon>
        <taxon>CS clade</taxon>
        <taxon>Chlamydomonadales</taxon>
        <taxon>Volvocaceae</taxon>
        <taxon>Volvox</taxon>
    </lineage>
</organism>